<comment type="caution">
    <text evidence="1">The sequence shown here is derived from an EMBL/GenBank/DDBJ whole genome shotgun (WGS) entry which is preliminary data.</text>
</comment>
<gene>
    <name evidence="1" type="ORF">HB13667_28560</name>
</gene>
<dbReference type="Proteomes" id="UP000050437">
    <property type="component" value="Unassembled WGS sequence"/>
</dbReference>
<sequence>MTIKTIGRCLGQANDGSLWFFCKGCDQPHSLKVGSGPGPRWGYNENPEAPTFTPSVLVRWNEREEAKVCHSFVTDGRIQYLADCTHELAGQTVDLPDWEASWSSW</sequence>
<proteinExistence type="predicted"/>
<dbReference type="Pfam" id="PF20137">
    <property type="entry name" value="BubE"/>
    <property type="match status" value="1"/>
</dbReference>
<reference evidence="1 2" key="1">
    <citation type="submission" date="2015-10" db="EMBL/GenBank/DDBJ databases">
        <title>Pseudomonas putida clinical strains.</title>
        <authorList>
            <person name="Molina L."/>
            <person name="Udaondo Z."/>
        </authorList>
    </citation>
    <scope>NUCLEOTIDE SEQUENCE [LARGE SCALE GENOMIC DNA]</scope>
    <source>
        <strain evidence="1 2">HB13667</strain>
    </source>
</reference>
<protein>
    <submittedName>
        <fullName evidence="1">Ammonia monooxygenase</fullName>
    </submittedName>
</protein>
<dbReference type="AlphaFoldDB" id="A0A0P7CBR7"/>
<dbReference type="RefSeq" id="WP_054573839.1">
    <property type="nucleotide sequence ID" value="NZ_LKKS01000140.1"/>
</dbReference>
<keyword evidence="1" id="KW-0503">Monooxygenase</keyword>
<accession>A0A0P7CBR7</accession>
<keyword evidence="1" id="KW-0560">Oxidoreductase</keyword>
<dbReference type="InterPro" id="IPR045384">
    <property type="entry name" value="DUF6527"/>
</dbReference>
<name>A0A0P7CBR7_PSEPU</name>
<dbReference type="GO" id="GO:0004497">
    <property type="term" value="F:monooxygenase activity"/>
    <property type="evidence" value="ECO:0007669"/>
    <property type="project" value="UniProtKB-KW"/>
</dbReference>
<evidence type="ECO:0000313" key="2">
    <source>
        <dbReference type="Proteomes" id="UP000050437"/>
    </source>
</evidence>
<evidence type="ECO:0000313" key="1">
    <source>
        <dbReference type="EMBL" id="KPM58318.1"/>
    </source>
</evidence>
<organism evidence="1 2">
    <name type="scientific">Pseudomonas putida</name>
    <name type="common">Arthrobacter siderocapsulatus</name>
    <dbReference type="NCBI Taxonomy" id="303"/>
    <lineage>
        <taxon>Bacteria</taxon>
        <taxon>Pseudomonadati</taxon>
        <taxon>Pseudomonadota</taxon>
        <taxon>Gammaproteobacteria</taxon>
        <taxon>Pseudomonadales</taxon>
        <taxon>Pseudomonadaceae</taxon>
        <taxon>Pseudomonas</taxon>
    </lineage>
</organism>
<dbReference type="EMBL" id="LKKS01000140">
    <property type="protein sequence ID" value="KPM58318.1"/>
    <property type="molecule type" value="Genomic_DNA"/>
</dbReference>